<dbReference type="EMBL" id="AP018203">
    <property type="protein sequence ID" value="BAY57670.1"/>
    <property type="molecule type" value="Genomic_DNA"/>
</dbReference>
<keyword evidence="2" id="KW-1185">Reference proteome</keyword>
<accession>A0A1Z4JLT6</accession>
<dbReference type="AlphaFoldDB" id="A0A1Z4JLT6"/>
<reference evidence="1 2" key="1">
    <citation type="submission" date="2017-06" db="EMBL/GenBank/DDBJ databases">
        <title>Genome sequencing of cyanobaciteial culture collection at National Institute for Environmental Studies (NIES).</title>
        <authorList>
            <person name="Hirose Y."/>
            <person name="Shimura Y."/>
            <person name="Fujisawa T."/>
            <person name="Nakamura Y."/>
            <person name="Kawachi M."/>
        </authorList>
    </citation>
    <scope>NUCLEOTIDE SEQUENCE [LARGE SCALE GENOMIC DNA]</scope>
    <source>
        <strain evidence="1 2">NIES-2135</strain>
    </source>
</reference>
<organism evidence="1 2">
    <name type="scientific">Leptolyngbya boryana NIES-2135</name>
    <dbReference type="NCBI Taxonomy" id="1973484"/>
    <lineage>
        <taxon>Bacteria</taxon>
        <taxon>Bacillati</taxon>
        <taxon>Cyanobacteriota</taxon>
        <taxon>Cyanophyceae</taxon>
        <taxon>Leptolyngbyales</taxon>
        <taxon>Leptolyngbyaceae</taxon>
        <taxon>Leptolyngbya group</taxon>
        <taxon>Leptolyngbya</taxon>
    </lineage>
</organism>
<dbReference type="Proteomes" id="UP000217895">
    <property type="component" value="Chromosome"/>
</dbReference>
<gene>
    <name evidence="1" type="ORF">NIES2135_45410</name>
</gene>
<protein>
    <submittedName>
        <fullName evidence="1">Uncharacterized protein</fullName>
    </submittedName>
</protein>
<proteinExistence type="predicted"/>
<sequence length="184" mass="21265">MDSNQLLQAILDELRSSKQNLGFSHPPKPRYIYANRQYSDCLWYFWNGAKSEHEPIEHHALTGIIEKLEVEEKEFRGKPDYKVNLHMRADRAYVIQSGYDTLFARGLVFMLSKLPVEAFRQPITIAVEAGDTEQVLFCRIYNPVTGQAVFAPYPEQVDWNATTQRAITKIREAHSKISEAVYKN</sequence>
<evidence type="ECO:0000313" key="2">
    <source>
        <dbReference type="Proteomes" id="UP000217895"/>
    </source>
</evidence>
<name>A0A1Z4JLT6_LEPBY</name>
<evidence type="ECO:0000313" key="1">
    <source>
        <dbReference type="EMBL" id="BAY57670.1"/>
    </source>
</evidence>